<proteinExistence type="predicted"/>
<protein>
    <submittedName>
        <fullName evidence="8">Glycosyltransferase</fullName>
    </submittedName>
</protein>
<feature type="transmembrane region" description="Helical" evidence="5">
    <location>
        <begin position="250"/>
        <end position="271"/>
    </location>
</feature>
<dbReference type="AlphaFoldDB" id="A0A2N0UMM3"/>
<feature type="domain" description="Glycosyltransferase 2-like" evidence="6">
    <location>
        <begin position="5"/>
        <end position="123"/>
    </location>
</feature>
<evidence type="ECO:0000256" key="1">
    <source>
        <dbReference type="ARBA" id="ARBA00004141"/>
    </source>
</evidence>
<evidence type="ECO:0000259" key="6">
    <source>
        <dbReference type="Pfam" id="PF00535"/>
    </source>
</evidence>
<reference evidence="8" key="1">
    <citation type="journal article" date="2018" name="Environ. Microbiol.">
        <title>Sporulation capability and amylosome conservation among diverse human colonic and rumen isolates of the keystone starch-degrader Ruminococcus bromii.</title>
        <authorList>
            <person name="Mukhopadhya I."/>
            <person name="Morais S."/>
            <person name="Laverde-Gomez J."/>
            <person name="Sheridan P.O."/>
            <person name="Walker A.W."/>
            <person name="Kelly W."/>
            <person name="Klieve A.V."/>
            <person name="Ouwerkerk D."/>
            <person name="Duncan S.H."/>
            <person name="Louis P."/>
            <person name="Koropatkin N."/>
            <person name="Cockburn D."/>
            <person name="Kibler R."/>
            <person name="Cooper P.J."/>
            <person name="Sandoval C."/>
            <person name="Crost E."/>
            <person name="Juge N."/>
            <person name="Bayer E.A."/>
            <person name="Flint H.J."/>
        </authorList>
    </citation>
    <scope>NUCLEOTIDE SEQUENCE [LARGE SCALE GENOMIC DNA]</scope>
    <source>
        <strain evidence="8">ATCC 27255</strain>
    </source>
</reference>
<dbReference type="PANTHER" id="PTHR48090">
    <property type="entry name" value="UNDECAPRENYL-PHOSPHATE 4-DEOXY-4-FORMAMIDO-L-ARABINOSE TRANSFERASE-RELATED"/>
    <property type="match status" value="1"/>
</dbReference>
<dbReference type="Pfam" id="PF00535">
    <property type="entry name" value="Glycos_transf_2"/>
    <property type="match status" value="1"/>
</dbReference>
<keyword evidence="8" id="KW-0808">Transferase</keyword>
<keyword evidence="2 5" id="KW-0812">Transmembrane</keyword>
<dbReference type="Gene3D" id="3.90.550.10">
    <property type="entry name" value="Spore Coat Polysaccharide Biosynthesis Protein SpsA, Chain A"/>
    <property type="match status" value="1"/>
</dbReference>
<accession>A0A2N0UMM3</accession>
<comment type="subcellular location">
    <subcellularLocation>
        <location evidence="1">Membrane</location>
        <topology evidence="1">Multi-pass membrane protein</topology>
    </subcellularLocation>
</comment>
<dbReference type="GO" id="GO:0016020">
    <property type="term" value="C:membrane"/>
    <property type="evidence" value="ECO:0007669"/>
    <property type="project" value="UniProtKB-SubCell"/>
</dbReference>
<name>A0A2N0UMM3_9FIRM</name>
<dbReference type="GO" id="GO:0016740">
    <property type="term" value="F:transferase activity"/>
    <property type="evidence" value="ECO:0007669"/>
    <property type="project" value="UniProtKB-KW"/>
</dbReference>
<evidence type="ECO:0000256" key="2">
    <source>
        <dbReference type="ARBA" id="ARBA00022692"/>
    </source>
</evidence>
<evidence type="ECO:0000313" key="9">
    <source>
        <dbReference type="Proteomes" id="UP000233425"/>
    </source>
</evidence>
<keyword evidence="3 5" id="KW-1133">Transmembrane helix</keyword>
<feature type="transmembrane region" description="Helical" evidence="5">
    <location>
        <begin position="223"/>
        <end position="244"/>
    </location>
</feature>
<comment type="caution">
    <text evidence="8">The sequence shown here is derived from an EMBL/GenBank/DDBJ whole genome shotgun (WGS) entry which is preliminary data.</text>
</comment>
<evidence type="ECO:0000256" key="5">
    <source>
        <dbReference type="SAM" id="Phobius"/>
    </source>
</evidence>
<sequence length="354" mass="40214">MSHAVIIPIYCENKNTINLCNDLQELGAEHIVVVNDGLDSNSEYFNELTSIGCHLVHLKNNKGKGASLKAGIRYAHDNLYNITGYITCDADGQHTANDVMKISRMLDLRNGCLILGKRDYKKSKMPLNIRIGNRLSSAYFKVITGKSCSDTQTGLRGIPAFLYDTVMKTKGNRFDFEMNFLTKCADMRVPFYFVNIVADCTNCSSNFRLVKDTYLIYRTPLRFATASIGCTIVDLVLFTVFAYILPSHMFFNIMLATLMARVVSGGINFLINRKVIFGNTDNGTKQALRFFILFFCIMCASSLIVSALWFLPVPVTLTKAIVDLLLWTVNYKMQRIWVFKDDKRLKRVQKRKQK</sequence>
<keyword evidence="4 5" id="KW-0472">Membrane</keyword>
<dbReference type="InterPro" id="IPR001173">
    <property type="entry name" value="Glyco_trans_2-like"/>
</dbReference>
<dbReference type="Pfam" id="PF04138">
    <property type="entry name" value="GtrA_DPMS_TM"/>
    <property type="match status" value="1"/>
</dbReference>
<dbReference type="InterPro" id="IPR050256">
    <property type="entry name" value="Glycosyltransferase_2"/>
</dbReference>
<keyword evidence="9" id="KW-1185">Reference proteome</keyword>
<evidence type="ECO:0000313" key="8">
    <source>
        <dbReference type="EMBL" id="PKD28241.1"/>
    </source>
</evidence>
<dbReference type="InterPro" id="IPR007267">
    <property type="entry name" value="GtrA_DPMS_TM"/>
</dbReference>
<dbReference type="RefSeq" id="WP_101029278.1">
    <property type="nucleotide sequence ID" value="NZ_CABMMZ010000063.1"/>
</dbReference>
<dbReference type="SUPFAM" id="SSF53448">
    <property type="entry name" value="Nucleotide-diphospho-sugar transferases"/>
    <property type="match status" value="1"/>
</dbReference>
<evidence type="ECO:0000259" key="7">
    <source>
        <dbReference type="Pfam" id="PF04138"/>
    </source>
</evidence>
<dbReference type="PANTHER" id="PTHR48090:SF7">
    <property type="entry name" value="RFBJ PROTEIN"/>
    <property type="match status" value="1"/>
</dbReference>
<dbReference type="EMBL" id="NNSR01000063">
    <property type="protein sequence ID" value="PKD28241.1"/>
    <property type="molecule type" value="Genomic_DNA"/>
</dbReference>
<dbReference type="CDD" id="cd04179">
    <property type="entry name" value="DPM_DPG-synthase_like"/>
    <property type="match status" value="1"/>
</dbReference>
<feature type="domain" description="GtrA/DPMS transmembrane" evidence="7">
    <location>
        <begin position="222"/>
        <end position="339"/>
    </location>
</feature>
<dbReference type="Proteomes" id="UP000233425">
    <property type="component" value="Unassembled WGS sequence"/>
</dbReference>
<dbReference type="GO" id="GO:0000271">
    <property type="term" value="P:polysaccharide biosynthetic process"/>
    <property type="evidence" value="ECO:0007669"/>
    <property type="project" value="InterPro"/>
</dbReference>
<feature type="transmembrane region" description="Helical" evidence="5">
    <location>
        <begin position="291"/>
        <end position="311"/>
    </location>
</feature>
<dbReference type="InterPro" id="IPR029044">
    <property type="entry name" value="Nucleotide-diphossugar_trans"/>
</dbReference>
<evidence type="ECO:0000256" key="4">
    <source>
        <dbReference type="ARBA" id="ARBA00023136"/>
    </source>
</evidence>
<evidence type="ECO:0000256" key="3">
    <source>
        <dbReference type="ARBA" id="ARBA00022989"/>
    </source>
</evidence>
<organism evidence="8 9">
    <name type="scientific">Ruminococcus bromii</name>
    <dbReference type="NCBI Taxonomy" id="40518"/>
    <lineage>
        <taxon>Bacteria</taxon>
        <taxon>Bacillati</taxon>
        <taxon>Bacillota</taxon>
        <taxon>Clostridia</taxon>
        <taxon>Eubacteriales</taxon>
        <taxon>Oscillospiraceae</taxon>
        <taxon>Ruminococcus</taxon>
    </lineage>
</organism>
<gene>
    <name evidence="8" type="ORF">RBATCC27255_01295</name>
</gene>